<evidence type="ECO:0000313" key="2">
    <source>
        <dbReference type="EMBL" id="MVO99537.1"/>
    </source>
</evidence>
<name>A0A7X3FH70_9BACL</name>
<dbReference type="AlphaFoldDB" id="A0A7X3FH70"/>
<reference evidence="2 3" key="1">
    <citation type="journal article" date="2019" name="Microorganisms">
        <title>Paenibacillus lutrae sp. nov., A Chitinolytic Species Isolated from A River Otter in Castril Natural Park, Granada, Spain.</title>
        <authorList>
            <person name="Rodriguez M."/>
            <person name="Reina J.C."/>
            <person name="Bejar V."/>
            <person name="Llamas I."/>
        </authorList>
    </citation>
    <scope>NUCLEOTIDE SEQUENCE [LARGE SCALE GENOMIC DNA]</scope>
    <source>
        <strain evidence="2 3">N10</strain>
    </source>
</reference>
<evidence type="ECO:0000256" key="1">
    <source>
        <dbReference type="SAM" id="Phobius"/>
    </source>
</evidence>
<dbReference type="Proteomes" id="UP000490800">
    <property type="component" value="Unassembled WGS sequence"/>
</dbReference>
<gene>
    <name evidence="2" type="ORF">EDM21_08345</name>
</gene>
<keyword evidence="1" id="KW-1133">Transmembrane helix</keyword>
<keyword evidence="3" id="KW-1185">Reference proteome</keyword>
<evidence type="ECO:0000313" key="3">
    <source>
        <dbReference type="Proteomes" id="UP000490800"/>
    </source>
</evidence>
<dbReference type="EMBL" id="RHLK01000003">
    <property type="protein sequence ID" value="MVO99537.1"/>
    <property type="molecule type" value="Genomic_DNA"/>
</dbReference>
<protein>
    <submittedName>
        <fullName evidence="2">Uncharacterized protein</fullName>
    </submittedName>
</protein>
<comment type="caution">
    <text evidence="2">The sequence shown here is derived from an EMBL/GenBank/DDBJ whole genome shotgun (WGS) entry which is preliminary data.</text>
</comment>
<keyword evidence="1" id="KW-0472">Membrane</keyword>
<proteinExistence type="predicted"/>
<sequence length="111" mass="12912">MTQLNSLKNRRIAQISFYMGIGMVVLFIVTNIILNNQEKDRDRLYIYDTPGISWKEYGINHTNIGIISTNTPDARFRVTRFPTFIITSGNNKEIKLITNEVNLLNEYLNKQ</sequence>
<organism evidence="2 3">
    <name type="scientific">Paenibacillus lutrae</name>
    <dbReference type="NCBI Taxonomy" id="2078573"/>
    <lineage>
        <taxon>Bacteria</taxon>
        <taxon>Bacillati</taxon>
        <taxon>Bacillota</taxon>
        <taxon>Bacilli</taxon>
        <taxon>Bacillales</taxon>
        <taxon>Paenibacillaceae</taxon>
        <taxon>Paenibacillus</taxon>
    </lineage>
</organism>
<accession>A0A7X3FH70</accession>
<feature type="transmembrane region" description="Helical" evidence="1">
    <location>
        <begin position="12"/>
        <end position="34"/>
    </location>
</feature>
<dbReference type="RefSeq" id="WP_157334543.1">
    <property type="nucleotide sequence ID" value="NZ_RHLK01000003.1"/>
</dbReference>
<keyword evidence="1" id="KW-0812">Transmembrane</keyword>